<evidence type="ECO:0000313" key="7">
    <source>
        <dbReference type="EMBL" id="CDP09535.1"/>
    </source>
</evidence>
<dbReference type="PANTHER" id="PTHR46813:SF16">
    <property type="entry name" value="GATA TRANSCRIPTION FACTOR 18"/>
    <property type="match status" value="1"/>
</dbReference>
<keyword evidence="4" id="KW-0805">Transcription regulation</keyword>
<keyword evidence="2" id="KW-0863">Zinc-finger</keyword>
<proteinExistence type="predicted"/>
<dbReference type="STRING" id="49390.A0A068ULV5"/>
<protein>
    <submittedName>
        <fullName evidence="7">Uncharacterized protein</fullName>
    </submittedName>
</protein>
<name>A0A068ULV5_COFCA</name>
<dbReference type="PhylomeDB" id="A0A068ULV5"/>
<evidence type="ECO:0000256" key="6">
    <source>
        <dbReference type="ARBA" id="ARBA00023163"/>
    </source>
</evidence>
<keyword evidence="5" id="KW-0238">DNA-binding</keyword>
<sequence length="133" mass="15032">MVGPCSCGMVHTHQANFFSMPNYHNKPFDETAEMYSFASSLLFSSVDCTLSLGTPSTRLTNNNTEKRRSSYMSNFCWDILQSKHSSNSPHYSSHKSSQANNRTNSNYGGCCFNGKYSYIILEEGWDKFFDTGI</sequence>
<keyword evidence="1" id="KW-0479">Metal-binding</keyword>
<organism evidence="7 8">
    <name type="scientific">Coffea canephora</name>
    <name type="common">Robusta coffee</name>
    <dbReference type="NCBI Taxonomy" id="49390"/>
    <lineage>
        <taxon>Eukaryota</taxon>
        <taxon>Viridiplantae</taxon>
        <taxon>Streptophyta</taxon>
        <taxon>Embryophyta</taxon>
        <taxon>Tracheophyta</taxon>
        <taxon>Spermatophyta</taxon>
        <taxon>Magnoliopsida</taxon>
        <taxon>eudicotyledons</taxon>
        <taxon>Gunneridae</taxon>
        <taxon>Pentapetalae</taxon>
        <taxon>asterids</taxon>
        <taxon>lamiids</taxon>
        <taxon>Gentianales</taxon>
        <taxon>Rubiaceae</taxon>
        <taxon>Ixoroideae</taxon>
        <taxon>Gardenieae complex</taxon>
        <taxon>Bertiereae - Coffeeae clade</taxon>
        <taxon>Coffeeae</taxon>
        <taxon>Coffea</taxon>
    </lineage>
</organism>
<dbReference type="OrthoDB" id="2162994at2759"/>
<dbReference type="PANTHER" id="PTHR46813">
    <property type="entry name" value="GATA TRANSCRIPTION FACTOR 18"/>
    <property type="match status" value="1"/>
</dbReference>
<evidence type="ECO:0000256" key="3">
    <source>
        <dbReference type="ARBA" id="ARBA00022833"/>
    </source>
</evidence>
<evidence type="ECO:0000256" key="5">
    <source>
        <dbReference type="ARBA" id="ARBA00023125"/>
    </source>
</evidence>
<keyword evidence="8" id="KW-1185">Reference proteome</keyword>
<reference evidence="8" key="1">
    <citation type="journal article" date="2014" name="Science">
        <title>The coffee genome provides insight into the convergent evolution of caffeine biosynthesis.</title>
        <authorList>
            <person name="Denoeud F."/>
            <person name="Carretero-Paulet L."/>
            <person name="Dereeper A."/>
            <person name="Droc G."/>
            <person name="Guyot R."/>
            <person name="Pietrella M."/>
            <person name="Zheng C."/>
            <person name="Alberti A."/>
            <person name="Anthony F."/>
            <person name="Aprea G."/>
            <person name="Aury J.M."/>
            <person name="Bento P."/>
            <person name="Bernard M."/>
            <person name="Bocs S."/>
            <person name="Campa C."/>
            <person name="Cenci A."/>
            <person name="Combes M.C."/>
            <person name="Crouzillat D."/>
            <person name="Da Silva C."/>
            <person name="Daddiego L."/>
            <person name="De Bellis F."/>
            <person name="Dussert S."/>
            <person name="Garsmeur O."/>
            <person name="Gayraud T."/>
            <person name="Guignon V."/>
            <person name="Jahn K."/>
            <person name="Jamilloux V."/>
            <person name="Joet T."/>
            <person name="Labadie K."/>
            <person name="Lan T."/>
            <person name="Leclercq J."/>
            <person name="Lepelley M."/>
            <person name="Leroy T."/>
            <person name="Li L.T."/>
            <person name="Librado P."/>
            <person name="Lopez L."/>
            <person name="Munoz A."/>
            <person name="Noel B."/>
            <person name="Pallavicini A."/>
            <person name="Perrotta G."/>
            <person name="Poncet V."/>
            <person name="Pot D."/>
            <person name="Priyono X."/>
            <person name="Rigoreau M."/>
            <person name="Rouard M."/>
            <person name="Rozas J."/>
            <person name="Tranchant-Dubreuil C."/>
            <person name="VanBuren R."/>
            <person name="Zhang Q."/>
            <person name="Andrade A.C."/>
            <person name="Argout X."/>
            <person name="Bertrand B."/>
            <person name="de Kochko A."/>
            <person name="Graziosi G."/>
            <person name="Henry R.J."/>
            <person name="Jayarama X."/>
            <person name="Ming R."/>
            <person name="Nagai C."/>
            <person name="Rounsley S."/>
            <person name="Sankoff D."/>
            <person name="Giuliano G."/>
            <person name="Albert V.A."/>
            <person name="Wincker P."/>
            <person name="Lashermes P."/>
        </authorList>
    </citation>
    <scope>NUCLEOTIDE SEQUENCE [LARGE SCALE GENOMIC DNA]</scope>
    <source>
        <strain evidence="8">cv. DH200-94</strain>
    </source>
</reference>
<dbReference type="EMBL" id="HG739123">
    <property type="protein sequence ID" value="CDP09535.1"/>
    <property type="molecule type" value="Genomic_DNA"/>
</dbReference>
<evidence type="ECO:0000256" key="4">
    <source>
        <dbReference type="ARBA" id="ARBA00023015"/>
    </source>
</evidence>
<evidence type="ECO:0000256" key="1">
    <source>
        <dbReference type="ARBA" id="ARBA00022723"/>
    </source>
</evidence>
<dbReference type="GO" id="GO:0008270">
    <property type="term" value="F:zinc ion binding"/>
    <property type="evidence" value="ECO:0007669"/>
    <property type="project" value="UniProtKB-KW"/>
</dbReference>
<evidence type="ECO:0000313" key="8">
    <source>
        <dbReference type="Proteomes" id="UP000295252"/>
    </source>
</evidence>
<dbReference type="Proteomes" id="UP000295252">
    <property type="component" value="Chromosome VIII"/>
</dbReference>
<keyword evidence="6" id="KW-0804">Transcription</keyword>
<gene>
    <name evidence="7" type="ORF">GSCOC_T00028943001</name>
</gene>
<evidence type="ECO:0000256" key="2">
    <source>
        <dbReference type="ARBA" id="ARBA00022771"/>
    </source>
</evidence>
<accession>A0A068ULV5</accession>
<keyword evidence="3" id="KW-0862">Zinc</keyword>
<dbReference type="GO" id="GO:0003677">
    <property type="term" value="F:DNA binding"/>
    <property type="evidence" value="ECO:0007669"/>
    <property type="project" value="UniProtKB-KW"/>
</dbReference>
<dbReference type="InParanoid" id="A0A068ULV5"/>
<dbReference type="AlphaFoldDB" id="A0A068ULV5"/>
<dbReference type="Gramene" id="CDP09535">
    <property type="protein sequence ID" value="CDP09535"/>
    <property type="gene ID" value="GSCOC_T00028943001"/>
</dbReference>